<feature type="region of interest" description="Disordered" evidence="1">
    <location>
        <begin position="1"/>
        <end position="53"/>
    </location>
</feature>
<dbReference type="EMBL" id="CP012900">
    <property type="protein sequence ID" value="ALJ29752.1"/>
    <property type="molecule type" value="Genomic_DNA"/>
</dbReference>
<accession>A0A0S1B3T4</accession>
<sequence length="97" mass="10274">MDQQEQPNGTGPGGKGSTPTQSDMNAPARRGGLSSEPAAPLAPEHRDDAGRETLAHFLQRGGSIDVLPLPQWRPHTAMPARERIGQGYASHLRTGGI</sequence>
<name>A0A0S1B3T4_9GAMM</name>
<reference evidence="2 3" key="1">
    <citation type="journal article" date="2015" name="Genome Announc.">
        <title>Complete Genome Sequencing of Stenotrophomonas acidaminiphila ZAC14D2_NAIMI4_2, a Multidrug-Resistant Strain Isolated from Sediments of a Polluted River in Mexico, Uncovers New Antibiotic Resistance Genes and a Novel Class-II Lasso Peptide Biosynthesis Gene Cluster.</title>
        <authorList>
            <person name="Vinuesa P."/>
            <person name="Ochoa-Sanchez L.E."/>
        </authorList>
    </citation>
    <scope>NUCLEOTIDE SEQUENCE [LARGE SCALE GENOMIC DNA]</scope>
    <source>
        <strain evidence="2 3">ZAC14D2_NAIMI4_2</strain>
    </source>
</reference>
<feature type="compositionally biased region" description="Basic and acidic residues" evidence="1">
    <location>
        <begin position="43"/>
        <end position="53"/>
    </location>
</feature>
<evidence type="ECO:0000313" key="3">
    <source>
        <dbReference type="Proteomes" id="UP000061010"/>
    </source>
</evidence>
<organism evidence="2 3">
    <name type="scientific">Stenotrophomonas acidaminiphila</name>
    <dbReference type="NCBI Taxonomy" id="128780"/>
    <lineage>
        <taxon>Bacteria</taxon>
        <taxon>Pseudomonadati</taxon>
        <taxon>Pseudomonadota</taxon>
        <taxon>Gammaproteobacteria</taxon>
        <taxon>Lysobacterales</taxon>
        <taxon>Lysobacteraceae</taxon>
        <taxon>Stenotrophomonas</taxon>
    </lineage>
</organism>
<dbReference type="Proteomes" id="UP000061010">
    <property type="component" value="Chromosome"/>
</dbReference>
<dbReference type="KEGG" id="sacz:AOT14_34120"/>
<proteinExistence type="predicted"/>
<gene>
    <name evidence="2" type="ORF">AOT14_34120</name>
</gene>
<protein>
    <submittedName>
        <fullName evidence="2">Uncharacterized protein</fullName>
    </submittedName>
</protein>
<dbReference type="AlphaFoldDB" id="A0A0S1B3T4"/>
<keyword evidence="3" id="KW-1185">Reference proteome</keyword>
<dbReference type="PATRIC" id="fig|128780.6.peg.3457"/>
<evidence type="ECO:0000313" key="2">
    <source>
        <dbReference type="EMBL" id="ALJ29752.1"/>
    </source>
</evidence>
<evidence type="ECO:0000256" key="1">
    <source>
        <dbReference type="SAM" id="MobiDB-lite"/>
    </source>
</evidence>